<dbReference type="InterPro" id="IPR011993">
    <property type="entry name" value="PH-like_dom_sf"/>
</dbReference>
<feature type="compositionally biased region" description="Basic and acidic residues" evidence="2">
    <location>
        <begin position="561"/>
        <end position="575"/>
    </location>
</feature>
<accession>A0A6S7FJ88</accession>
<feature type="compositionally biased region" description="Basic residues" evidence="2">
    <location>
        <begin position="1042"/>
        <end position="1062"/>
    </location>
</feature>
<comment type="caution">
    <text evidence="3">The sequence shown here is derived from an EMBL/GenBank/DDBJ whole genome shotgun (WGS) entry which is preliminary data.</text>
</comment>
<feature type="compositionally biased region" description="Polar residues" evidence="2">
    <location>
        <begin position="1387"/>
        <end position="1396"/>
    </location>
</feature>
<dbReference type="SMART" id="SM00325">
    <property type="entry name" value="RhoGEF"/>
    <property type="match status" value="1"/>
</dbReference>
<dbReference type="InterPro" id="IPR035899">
    <property type="entry name" value="DBL_dom_sf"/>
</dbReference>
<feature type="region of interest" description="Disordered" evidence="2">
    <location>
        <begin position="1436"/>
        <end position="1467"/>
    </location>
</feature>
<dbReference type="SUPFAM" id="SSF48065">
    <property type="entry name" value="DBL homology domain (DH-domain)"/>
    <property type="match status" value="1"/>
</dbReference>
<feature type="compositionally biased region" description="Basic and acidic residues" evidence="2">
    <location>
        <begin position="530"/>
        <end position="549"/>
    </location>
</feature>
<feature type="compositionally biased region" description="Basic and acidic residues" evidence="2">
    <location>
        <begin position="1295"/>
        <end position="1325"/>
    </location>
</feature>
<dbReference type="InterPro" id="IPR055251">
    <property type="entry name" value="SOS1_NGEF_PH"/>
</dbReference>
<protein>
    <submittedName>
        <fullName evidence="3">Pleckstrin homology domain-containing family G member 3-like isoform X1</fullName>
    </submittedName>
</protein>
<feature type="region of interest" description="Disordered" evidence="2">
    <location>
        <begin position="419"/>
        <end position="476"/>
    </location>
</feature>
<dbReference type="Proteomes" id="UP001152795">
    <property type="component" value="Unassembled WGS sequence"/>
</dbReference>
<feature type="compositionally biased region" description="Polar residues" evidence="2">
    <location>
        <begin position="1115"/>
        <end position="1135"/>
    </location>
</feature>
<dbReference type="SUPFAM" id="SSF50729">
    <property type="entry name" value="PH domain-like"/>
    <property type="match status" value="1"/>
</dbReference>
<proteinExistence type="predicted"/>
<dbReference type="OrthoDB" id="1594986at2759"/>
<dbReference type="GO" id="GO:0031267">
    <property type="term" value="F:small GTPase binding"/>
    <property type="evidence" value="ECO:0007669"/>
    <property type="project" value="TreeGrafter"/>
</dbReference>
<feature type="region of interest" description="Disordered" evidence="2">
    <location>
        <begin position="905"/>
        <end position="930"/>
    </location>
</feature>
<feature type="compositionally biased region" description="Basic and acidic residues" evidence="2">
    <location>
        <begin position="1436"/>
        <end position="1458"/>
    </location>
</feature>
<feature type="region of interest" description="Disordered" evidence="2">
    <location>
        <begin position="27"/>
        <end position="46"/>
    </location>
</feature>
<dbReference type="InterPro" id="IPR000219">
    <property type="entry name" value="DH_dom"/>
</dbReference>
<dbReference type="Gene3D" id="2.30.29.30">
    <property type="entry name" value="Pleckstrin-homology domain (PH domain)/Phosphotyrosine-binding domain (PTB)"/>
    <property type="match status" value="1"/>
</dbReference>
<feature type="compositionally biased region" description="Basic and acidic residues" evidence="2">
    <location>
        <begin position="1269"/>
        <end position="1288"/>
    </location>
</feature>
<keyword evidence="1" id="KW-0597">Phosphoprotein</keyword>
<feature type="region of interest" description="Disordered" evidence="2">
    <location>
        <begin position="1376"/>
        <end position="1396"/>
    </location>
</feature>
<evidence type="ECO:0000313" key="3">
    <source>
        <dbReference type="EMBL" id="CAB3979338.1"/>
    </source>
</evidence>
<evidence type="ECO:0000256" key="2">
    <source>
        <dbReference type="SAM" id="MobiDB-lite"/>
    </source>
</evidence>
<dbReference type="Gene3D" id="1.20.900.10">
    <property type="entry name" value="Dbl homology (DH) domain"/>
    <property type="match status" value="1"/>
</dbReference>
<dbReference type="GO" id="GO:0005085">
    <property type="term" value="F:guanyl-nucleotide exchange factor activity"/>
    <property type="evidence" value="ECO:0007669"/>
    <property type="project" value="InterPro"/>
</dbReference>
<feature type="region of interest" description="Disordered" evidence="2">
    <location>
        <begin position="1228"/>
        <end position="1252"/>
    </location>
</feature>
<feature type="compositionally biased region" description="Basic and acidic residues" evidence="2">
    <location>
        <begin position="1088"/>
        <end position="1114"/>
    </location>
</feature>
<dbReference type="CDD" id="cd00160">
    <property type="entry name" value="RhoGEF"/>
    <property type="match status" value="1"/>
</dbReference>
<dbReference type="PANTHER" id="PTHR45924">
    <property type="entry name" value="FI17866P1"/>
    <property type="match status" value="1"/>
</dbReference>
<dbReference type="Pfam" id="PF00621">
    <property type="entry name" value="RhoGEF"/>
    <property type="match status" value="1"/>
</dbReference>
<dbReference type="PROSITE" id="PS50010">
    <property type="entry name" value="DH_2"/>
    <property type="match status" value="1"/>
</dbReference>
<feature type="compositionally biased region" description="Polar residues" evidence="2">
    <location>
        <begin position="1143"/>
        <end position="1154"/>
    </location>
</feature>
<reference evidence="3" key="1">
    <citation type="submission" date="2020-04" db="EMBL/GenBank/DDBJ databases">
        <authorList>
            <person name="Alioto T."/>
            <person name="Alioto T."/>
            <person name="Gomez Garrido J."/>
        </authorList>
    </citation>
    <scope>NUCLEOTIDE SEQUENCE</scope>
    <source>
        <strain evidence="3">A484AB</strain>
    </source>
</reference>
<organism evidence="3 4">
    <name type="scientific">Paramuricea clavata</name>
    <name type="common">Red gorgonian</name>
    <name type="synonym">Violescent sea-whip</name>
    <dbReference type="NCBI Taxonomy" id="317549"/>
    <lineage>
        <taxon>Eukaryota</taxon>
        <taxon>Metazoa</taxon>
        <taxon>Cnidaria</taxon>
        <taxon>Anthozoa</taxon>
        <taxon>Octocorallia</taxon>
        <taxon>Malacalcyonacea</taxon>
        <taxon>Plexauridae</taxon>
        <taxon>Paramuricea</taxon>
    </lineage>
</organism>
<dbReference type="Pfam" id="PF22697">
    <property type="entry name" value="SOS1_NGEF_PH"/>
    <property type="match status" value="1"/>
</dbReference>
<name>A0A6S7FJ88_PARCT</name>
<feature type="compositionally biased region" description="Basic and acidic residues" evidence="2">
    <location>
        <begin position="465"/>
        <end position="476"/>
    </location>
</feature>
<sequence>MSVENEQIIPVQVKYVEVQSATVLRNEKIPSTAPRRTQEPRQQNAGQGALLQNGVCQSPVAAENIEVSHGSPALSPCAGSPTNPLIPNKFQFDPNLTYAEKVAHEMLVTEKIYLDNLKQIIDGFLGPVAKDADLDVSQENIDDLFINVEEIYQFNWVLLQDMEKCNYDPVKLAECFVLKQIGFDIYTKYCTHYPRSMEVLLEWNQREDTANFIKRQQESLGHTLPLCSFLLKPVQRILKYHLLLGNIAKHFKQAEDEDGYEIIQKALSAMTNVAKHINDMKRKHEDALHLQEIQSVLLDYEGPNLTSFGSIVLEDTFRLHGTKTGRYLLLFEKALLITKRRSDGTFSWKATVMYSNMMLADSVFREPLTFQVIPFDDRKICYTFVSRDLDTKHVWLLELKKRLLDSYAAAVPMKAKQMILGNGRENNEKENAEPDSIRRSTTRKGANQQRQLGKENSGQSTKLSKTPDSDRRKYKDINTTIEEKTKMSIDSFKSPLRRKLRVFKKRKFKESGKSPKRVSWSSDDNNDESYTDKERLTVDKQNKNQERKVSAGSEPYDANDEEKQNISEKKYRDNNDNEVSISSLLRDGKTMVSVTGEVDNHLSGHVKLRGSQDDILPSKKRRLAKEKRQKCKSMPAGQFPMTNEFLTVDKNESTLNRTHSLSRLYEKFLETELIDTPSSIKELQKYGLVDLRENHAKTKRLGSYDEQLASEEGLIHRSSDDVIPSQTDDVIPKTGQSVQQTIKRVSMAFSDISPNFSPEKSPASSIDDLTNEDITEDLTAGDLTPDEYTNGDLTPDEYTAGDLTPEEDTPGDLSPDDGGTGSPIPDEIFNVEKAPVESNPVEGGVGRNMNEYNGKDTGEIEDSELGYKENMENGVTTDWNRNGAIDHAYNQDSIYEGLSNQDRHSAFHSEQGSYVDAPSDDSCGEQSDQSWLSSVSGSYQRVFTLKRSYSEENLVSKYPFDETRLEDDPSDVASKSFTHFGHTPITRSKSADCSKRQQCRARPLTFSVTPKKKIVIKDSLWETIREHSETNHHESSVAKDVHRFRRQRKRKSGHKKSKKNRTHSSDGRVEGTQHVVRTCAILNMADYRQPKNDENGKNTARRDLRNKPVDRKESLMSNSQTKIENDCVSTLSSEKMGNDHETVVSNSQENFGSNYENITANSHKETENNSDTTVLTKPEDTVTNIAVAMRKKNPKASTSREKSLVSVDRNMSEVPPTVNYLCIETFPSEESPKTEDGLGTSAHDAKRTNGNTASKVGRLSKLFSNEVKTENHKENGQHNMKKQAETLRKGCSIKKRVEELSKRETHTQKSRKNSEEKVMVEDDSSHNIQNGIGVFRRSSSHENQTATKSRIELTSPLNHGKPNVQQLKSRLEDLDSAQNETNKKKSNGISKKVSTSLRIKNRIQELGQNPDKTPDQNVDDDLRACTRLKERIERLQKGGKRSELDAERDITISDDHDTSQSAPRQNEELRTVVIKRGWVQQFIQKIETGS</sequence>
<feature type="region of interest" description="Disordered" evidence="2">
    <location>
        <begin position="1269"/>
        <end position="1363"/>
    </location>
</feature>
<dbReference type="CDD" id="cd13243">
    <property type="entry name" value="PH_PLEKHG1_G2_G3"/>
    <property type="match status" value="1"/>
</dbReference>
<feature type="region of interest" description="Disordered" evidence="2">
    <location>
        <begin position="777"/>
        <end position="859"/>
    </location>
</feature>
<dbReference type="InterPro" id="IPR043324">
    <property type="entry name" value="PH_PLEKHG1_G2_G3"/>
</dbReference>
<feature type="compositionally biased region" description="Basic and acidic residues" evidence="2">
    <location>
        <begin position="425"/>
        <end position="438"/>
    </location>
</feature>
<dbReference type="EMBL" id="CACRXK020000188">
    <property type="protein sequence ID" value="CAB3979338.1"/>
    <property type="molecule type" value="Genomic_DNA"/>
</dbReference>
<feature type="compositionally biased region" description="Polar residues" evidence="2">
    <location>
        <begin position="443"/>
        <end position="464"/>
    </location>
</feature>
<evidence type="ECO:0000256" key="1">
    <source>
        <dbReference type="ARBA" id="ARBA00022553"/>
    </source>
</evidence>
<keyword evidence="4" id="KW-1185">Reference proteome</keyword>
<gene>
    <name evidence="3" type="ORF">PACLA_8A010042</name>
</gene>
<feature type="region of interest" description="Disordered" evidence="2">
    <location>
        <begin position="507"/>
        <end position="578"/>
    </location>
</feature>
<dbReference type="PANTHER" id="PTHR45924:SF2">
    <property type="entry name" value="FI17866P1"/>
    <property type="match status" value="1"/>
</dbReference>
<feature type="compositionally biased region" description="Basic and acidic residues" evidence="2">
    <location>
        <begin position="1026"/>
        <end position="1041"/>
    </location>
</feature>
<evidence type="ECO:0000313" key="4">
    <source>
        <dbReference type="Proteomes" id="UP001152795"/>
    </source>
</evidence>
<feature type="region of interest" description="Disordered" evidence="2">
    <location>
        <begin position="1026"/>
        <end position="1154"/>
    </location>
</feature>